<evidence type="ECO:0000256" key="1">
    <source>
        <dbReference type="ARBA" id="ARBA00001968"/>
    </source>
</evidence>
<dbReference type="CDD" id="cd07896">
    <property type="entry name" value="Adenylation_kDNA_ligase_like"/>
    <property type="match status" value="1"/>
</dbReference>
<keyword evidence="4" id="KW-0227">DNA damage</keyword>
<evidence type="ECO:0000256" key="3">
    <source>
        <dbReference type="ARBA" id="ARBA00022705"/>
    </source>
</evidence>
<dbReference type="GO" id="GO:0006260">
    <property type="term" value="P:DNA replication"/>
    <property type="evidence" value="ECO:0007669"/>
    <property type="project" value="UniProtKB-KW"/>
</dbReference>
<keyword evidence="5" id="KW-0234">DNA repair</keyword>
<dbReference type="InterPro" id="IPR029319">
    <property type="entry name" value="DNA_ligase_OB"/>
</dbReference>
<name>A0A4R1GA12_9GAMM</name>
<accession>A0A4R1GA12</accession>
<protein>
    <submittedName>
        <fullName evidence="9">DNA ligase-1</fullName>
    </submittedName>
</protein>
<proteinExistence type="predicted"/>
<sequence length="284" mass="31306">MTTPLFWSGAALLCLTAPSVIAAAQAPAIMSAERLQSDQTIDSPAYFISEKLDGVRTRWTGTEMLTRSGFRITAPATLLSALPPVPLDAELWLGRARFSEMSGLIQRADPQDPLWQQAQLKIFDLPAHPGGFNERLTALTELIGAVDNPQISLVEQKRGLSRAEIDELLEQTRRVGGEGLMLHHFAGHYVNARTNLLLKYRGYDDAEAEVVGYTRGQGKYEGMTGALIVETREGLRFRLGSGLSDEERASPPDIGSWVTYRFNGLTSGGVPRFARFVRIYNPEI</sequence>
<dbReference type="SUPFAM" id="SSF56091">
    <property type="entry name" value="DNA ligase/mRNA capping enzyme, catalytic domain"/>
    <property type="match status" value="1"/>
</dbReference>
<keyword evidence="7" id="KW-0732">Signal</keyword>
<reference evidence="9 10" key="1">
    <citation type="submission" date="2019-03" db="EMBL/GenBank/DDBJ databases">
        <title>Genomic Encyclopedia of Archaeal and Bacterial Type Strains, Phase II (KMG-II): from individual species to whole genera.</title>
        <authorList>
            <person name="Goeker M."/>
        </authorList>
    </citation>
    <scope>NUCLEOTIDE SEQUENCE [LARGE SCALE GENOMIC DNA]</scope>
    <source>
        <strain evidence="9 10">DSM 27697</strain>
    </source>
</reference>
<dbReference type="Proteomes" id="UP000294546">
    <property type="component" value="Unassembled WGS sequence"/>
</dbReference>
<gene>
    <name evidence="9" type="ORF">CLV83_3793</name>
</gene>
<evidence type="ECO:0000256" key="4">
    <source>
        <dbReference type="ARBA" id="ARBA00022763"/>
    </source>
</evidence>
<dbReference type="EMBL" id="SMFU01000012">
    <property type="protein sequence ID" value="TCK03523.1"/>
    <property type="molecule type" value="Genomic_DNA"/>
</dbReference>
<keyword evidence="3" id="KW-0235">DNA replication</keyword>
<dbReference type="GO" id="GO:0006281">
    <property type="term" value="P:DNA repair"/>
    <property type="evidence" value="ECO:0007669"/>
    <property type="project" value="UniProtKB-KW"/>
</dbReference>
<dbReference type="NCBIfam" id="NF006592">
    <property type="entry name" value="PRK09125.1"/>
    <property type="match status" value="1"/>
</dbReference>
<feature type="domain" description="ATP-dependent DNA ligase family profile" evidence="8">
    <location>
        <begin position="132"/>
        <end position="233"/>
    </location>
</feature>
<dbReference type="PANTHER" id="PTHR47810:SF1">
    <property type="entry name" value="DNA LIGASE B"/>
    <property type="match status" value="1"/>
</dbReference>
<dbReference type="CDD" id="cd08041">
    <property type="entry name" value="OBF_kDNA_ligase_like"/>
    <property type="match status" value="1"/>
</dbReference>
<dbReference type="InterPro" id="IPR050326">
    <property type="entry name" value="NAD_dep_DNA_ligaseB"/>
</dbReference>
<evidence type="ECO:0000256" key="2">
    <source>
        <dbReference type="ARBA" id="ARBA00022598"/>
    </source>
</evidence>
<evidence type="ECO:0000256" key="5">
    <source>
        <dbReference type="ARBA" id="ARBA00023204"/>
    </source>
</evidence>
<dbReference type="Gene3D" id="2.40.50.140">
    <property type="entry name" value="Nucleic acid-binding proteins"/>
    <property type="match status" value="1"/>
</dbReference>
<feature type="chain" id="PRO_5020772713" evidence="7">
    <location>
        <begin position="23"/>
        <end position="284"/>
    </location>
</feature>
<dbReference type="InterPro" id="IPR012340">
    <property type="entry name" value="NA-bd_OB-fold"/>
</dbReference>
<dbReference type="AlphaFoldDB" id="A0A4R1GA12"/>
<evidence type="ECO:0000256" key="7">
    <source>
        <dbReference type="SAM" id="SignalP"/>
    </source>
</evidence>
<dbReference type="SUPFAM" id="SSF50249">
    <property type="entry name" value="Nucleic acid-binding proteins"/>
    <property type="match status" value="1"/>
</dbReference>
<dbReference type="Pfam" id="PF14743">
    <property type="entry name" value="DNA_ligase_OB_2"/>
    <property type="match status" value="1"/>
</dbReference>
<comment type="cofactor">
    <cofactor evidence="1">
        <name>a divalent metal cation</name>
        <dbReference type="ChEBI" id="CHEBI:60240"/>
    </cofactor>
</comment>
<dbReference type="Gene3D" id="3.30.470.30">
    <property type="entry name" value="DNA ligase/mRNA capping enzyme"/>
    <property type="match status" value="1"/>
</dbReference>
<dbReference type="Gene3D" id="3.30.1490.70">
    <property type="match status" value="1"/>
</dbReference>
<dbReference type="PROSITE" id="PS50160">
    <property type="entry name" value="DNA_LIGASE_A3"/>
    <property type="match status" value="1"/>
</dbReference>
<dbReference type="OrthoDB" id="9782700at2"/>
<evidence type="ECO:0000313" key="10">
    <source>
        <dbReference type="Proteomes" id="UP000294546"/>
    </source>
</evidence>
<evidence type="ECO:0000259" key="8">
    <source>
        <dbReference type="PROSITE" id="PS50160"/>
    </source>
</evidence>
<evidence type="ECO:0000313" key="9">
    <source>
        <dbReference type="EMBL" id="TCK03523.1"/>
    </source>
</evidence>
<dbReference type="InterPro" id="IPR012310">
    <property type="entry name" value="DNA_ligase_ATP-dep_cent"/>
</dbReference>
<comment type="catalytic activity">
    <reaction evidence="6">
        <text>ATP + (deoxyribonucleotide)n-3'-hydroxyl + 5'-phospho-(deoxyribonucleotide)m = (deoxyribonucleotide)n+m + AMP + diphosphate.</text>
        <dbReference type="EC" id="6.5.1.1"/>
    </reaction>
</comment>
<organism evidence="9 10">
    <name type="scientific">Marinobacterium mangrovicola</name>
    <dbReference type="NCBI Taxonomy" id="1476959"/>
    <lineage>
        <taxon>Bacteria</taxon>
        <taxon>Pseudomonadati</taxon>
        <taxon>Pseudomonadota</taxon>
        <taxon>Gammaproteobacteria</taxon>
        <taxon>Oceanospirillales</taxon>
        <taxon>Oceanospirillaceae</taxon>
        <taxon>Marinobacterium</taxon>
    </lineage>
</organism>
<evidence type="ECO:0000256" key="6">
    <source>
        <dbReference type="ARBA" id="ARBA00034003"/>
    </source>
</evidence>
<dbReference type="RefSeq" id="WP_132296223.1">
    <property type="nucleotide sequence ID" value="NZ_SMFU01000012.1"/>
</dbReference>
<dbReference type="GO" id="GO:0005524">
    <property type="term" value="F:ATP binding"/>
    <property type="evidence" value="ECO:0007669"/>
    <property type="project" value="InterPro"/>
</dbReference>
<keyword evidence="10" id="KW-1185">Reference proteome</keyword>
<comment type="caution">
    <text evidence="9">The sequence shown here is derived from an EMBL/GenBank/DDBJ whole genome shotgun (WGS) entry which is preliminary data.</text>
</comment>
<keyword evidence="2 9" id="KW-0436">Ligase</keyword>
<dbReference type="PANTHER" id="PTHR47810">
    <property type="entry name" value="DNA LIGASE"/>
    <property type="match status" value="1"/>
</dbReference>
<dbReference type="GO" id="GO:0006310">
    <property type="term" value="P:DNA recombination"/>
    <property type="evidence" value="ECO:0007669"/>
    <property type="project" value="InterPro"/>
</dbReference>
<feature type="signal peptide" evidence="7">
    <location>
        <begin position="1"/>
        <end position="22"/>
    </location>
</feature>
<dbReference type="GO" id="GO:0003910">
    <property type="term" value="F:DNA ligase (ATP) activity"/>
    <property type="evidence" value="ECO:0007669"/>
    <property type="project" value="UniProtKB-EC"/>
</dbReference>